<protein>
    <submittedName>
        <fullName evidence="1">Uncharacterized protein</fullName>
    </submittedName>
</protein>
<dbReference type="EMBL" id="LR862134">
    <property type="protein sequence ID" value="CAD1839583.1"/>
    <property type="molecule type" value="Genomic_DNA"/>
</dbReference>
<dbReference type="AlphaFoldDB" id="A0A6V7Q8X4"/>
<gene>
    <name evidence="1" type="ORF">CB5_LOCUS22794</name>
</gene>
<evidence type="ECO:0000313" key="1">
    <source>
        <dbReference type="EMBL" id="CAD1839583.1"/>
    </source>
</evidence>
<name>A0A6V7Q8X4_ANACO</name>
<reference evidence="1" key="1">
    <citation type="submission" date="2020-07" db="EMBL/GenBank/DDBJ databases">
        <authorList>
            <person name="Lin J."/>
        </authorList>
    </citation>
    <scope>NUCLEOTIDE SEQUENCE</scope>
</reference>
<accession>A0A6V7Q8X4</accession>
<proteinExistence type="predicted"/>
<sequence length="107" mass="11610">MSSKGVGIAWTSIGAKWSRNEVKTAFWSCCTGTRVMAVPEGFGGTLVEKKTKTRVLLAIVQVYKEELDPKVNERVGALGSAIQRAYAKISRKKAKLVQIVAARGVEV</sequence>
<organism evidence="1">
    <name type="scientific">Ananas comosus var. bracteatus</name>
    <name type="common">red pineapple</name>
    <dbReference type="NCBI Taxonomy" id="296719"/>
    <lineage>
        <taxon>Eukaryota</taxon>
        <taxon>Viridiplantae</taxon>
        <taxon>Streptophyta</taxon>
        <taxon>Embryophyta</taxon>
        <taxon>Tracheophyta</taxon>
        <taxon>Spermatophyta</taxon>
        <taxon>Magnoliopsida</taxon>
        <taxon>Liliopsida</taxon>
        <taxon>Poales</taxon>
        <taxon>Bromeliaceae</taxon>
        <taxon>Bromelioideae</taxon>
        <taxon>Ananas</taxon>
    </lineage>
</organism>